<gene>
    <name evidence="1" type="ORF">CLVI_07350</name>
</gene>
<dbReference type="EMBL" id="PVXQ01000005">
    <property type="protein sequence ID" value="PRR83788.1"/>
    <property type="molecule type" value="Genomic_DNA"/>
</dbReference>
<reference evidence="1 2" key="1">
    <citation type="submission" date="2018-03" db="EMBL/GenBank/DDBJ databases">
        <title>Genome sequence of Clostridium vincentii DSM 10228.</title>
        <authorList>
            <person name="Poehlein A."/>
            <person name="Daniel R."/>
        </authorList>
    </citation>
    <scope>NUCLEOTIDE SEQUENCE [LARGE SCALE GENOMIC DNA]</scope>
    <source>
        <strain evidence="1 2">DSM 10228</strain>
    </source>
</reference>
<comment type="caution">
    <text evidence="1">The sequence shown here is derived from an EMBL/GenBank/DDBJ whole genome shotgun (WGS) entry which is preliminary data.</text>
</comment>
<keyword evidence="2" id="KW-1185">Reference proteome</keyword>
<dbReference type="Proteomes" id="UP000239471">
    <property type="component" value="Unassembled WGS sequence"/>
</dbReference>
<accession>A0A2T0BIR6</accession>
<organism evidence="1 2">
    <name type="scientific">Clostridium vincentii</name>
    <dbReference type="NCBI Taxonomy" id="52704"/>
    <lineage>
        <taxon>Bacteria</taxon>
        <taxon>Bacillati</taxon>
        <taxon>Bacillota</taxon>
        <taxon>Clostridia</taxon>
        <taxon>Eubacteriales</taxon>
        <taxon>Clostridiaceae</taxon>
        <taxon>Clostridium</taxon>
    </lineage>
</organism>
<evidence type="ECO:0000313" key="2">
    <source>
        <dbReference type="Proteomes" id="UP000239471"/>
    </source>
</evidence>
<sequence>MQLINLYLHSSREKNDIKRTSILHRLKFFLLLYNSNYKYINYLNIEINLKLIVYNIEVIDI</sequence>
<protein>
    <submittedName>
        <fullName evidence="1">Uncharacterized protein</fullName>
    </submittedName>
</protein>
<name>A0A2T0BIR6_9CLOT</name>
<dbReference type="AlphaFoldDB" id="A0A2T0BIR6"/>
<evidence type="ECO:0000313" key="1">
    <source>
        <dbReference type="EMBL" id="PRR83788.1"/>
    </source>
</evidence>
<proteinExistence type="predicted"/>